<evidence type="ECO:0000313" key="11">
    <source>
        <dbReference type="Proteomes" id="UP000192927"/>
    </source>
</evidence>
<dbReference type="HAMAP" id="MF_01368">
    <property type="entry name" value="Ribosomal_bL17"/>
    <property type="match status" value="1"/>
</dbReference>
<sequence length="400" mass="44872">MAGGALKYRHLGRKSSHRVALLRNLVTSLIEHESISTTWPKAKEAQRLAERLITLAKRNTATARQAAAATLFNPAAHLPKLFSTLRDRYAARPGGYTRVLRIEPLKPDSAPSAILELVDGPRDMRFAMTAKTLARERAGEGGVREVTARNVRKVTRPYAQDSAKAQFSHTMTRLKSLILGDKASTSSIAALYDSIIYLHVGPEKVKFGIHKGLLCRYSRYFSAALNGSFKEAQTGIVDLADETIPVIRMFNLWLYTQKIVGRDSSEDVIKCQDLIDLYIFAEKRVIPKLQDAAILALLKQMQTREKIPIAYVTRIWENTAEKSGLRRLFVDAAAHMVDLVVVFEDPRYRKLPKAFLADVLVAVAKGNELPKKRWSYLRACDYHVHPDDEKCDVADKGTQT</sequence>
<evidence type="ECO:0000256" key="5">
    <source>
        <dbReference type="ARBA" id="ARBA00023274"/>
    </source>
</evidence>
<comment type="similarity">
    <text evidence="2 8">Belongs to the bacterial ribosomal protein bL17 family.</text>
</comment>
<dbReference type="PROSITE" id="PS01167">
    <property type="entry name" value="RIBOSOMAL_L17"/>
    <property type="match status" value="1"/>
</dbReference>
<dbReference type="Gene3D" id="3.90.1030.10">
    <property type="entry name" value="Ribosomal protein L17"/>
    <property type="match status" value="1"/>
</dbReference>
<dbReference type="GO" id="GO:0006412">
    <property type="term" value="P:translation"/>
    <property type="evidence" value="ECO:0007669"/>
    <property type="project" value="InterPro"/>
</dbReference>
<dbReference type="Proteomes" id="UP000192927">
    <property type="component" value="Unassembled WGS sequence"/>
</dbReference>
<dbReference type="InterPro" id="IPR036373">
    <property type="entry name" value="Ribosomal_bL17_sf"/>
</dbReference>
<dbReference type="InterPro" id="IPR000456">
    <property type="entry name" value="Ribosomal_bL17"/>
</dbReference>
<dbReference type="GO" id="GO:0005762">
    <property type="term" value="C:mitochondrial large ribosomal subunit"/>
    <property type="evidence" value="ECO:0007669"/>
    <property type="project" value="TreeGrafter"/>
</dbReference>
<comment type="function">
    <text evidence="7">Component of the mitochondrial ribosome (mitoribosome), a dedicated translation machinery responsible for the synthesis of mitochondrial genome-encoded proteins, including at least some of the essential transmembrane subunits of the mitochondrial respiratory chain. The mitoribosomes are attached to the mitochondrial inner membrane and translation products are cotranslationally integrated into the membrane.</text>
</comment>
<dbReference type="PANTHER" id="PTHR14413:SF16">
    <property type="entry name" value="LARGE RIBOSOMAL SUBUNIT PROTEIN BL17M"/>
    <property type="match status" value="1"/>
</dbReference>
<evidence type="ECO:0000256" key="3">
    <source>
        <dbReference type="ARBA" id="ARBA00022980"/>
    </source>
</evidence>
<dbReference type="GO" id="GO:0003735">
    <property type="term" value="F:structural constituent of ribosome"/>
    <property type="evidence" value="ECO:0007669"/>
    <property type="project" value="InterPro"/>
</dbReference>
<keyword evidence="11" id="KW-1185">Reference proteome</keyword>
<evidence type="ECO:0000256" key="1">
    <source>
        <dbReference type="ARBA" id="ARBA00004173"/>
    </source>
</evidence>
<dbReference type="NCBIfam" id="TIGR00059">
    <property type="entry name" value="L17"/>
    <property type="match status" value="1"/>
</dbReference>
<comment type="subcellular location">
    <subcellularLocation>
        <location evidence="1">Mitochondrion</location>
    </subcellularLocation>
</comment>
<dbReference type="SUPFAM" id="SSF54695">
    <property type="entry name" value="POZ domain"/>
    <property type="match status" value="1"/>
</dbReference>
<evidence type="ECO:0000259" key="9">
    <source>
        <dbReference type="PROSITE" id="PS50097"/>
    </source>
</evidence>
<dbReference type="InterPro" id="IPR000210">
    <property type="entry name" value="BTB/POZ_dom"/>
</dbReference>
<protein>
    <recommendedName>
        <fullName evidence="6">Large ribosomal subunit protein bL17m</fullName>
    </recommendedName>
</protein>
<dbReference type="EMBL" id="FWEW01003740">
    <property type="protein sequence ID" value="SLM40604.1"/>
    <property type="molecule type" value="Genomic_DNA"/>
</dbReference>
<keyword evidence="3 8" id="KW-0689">Ribosomal protein</keyword>
<evidence type="ECO:0000256" key="4">
    <source>
        <dbReference type="ARBA" id="ARBA00023128"/>
    </source>
</evidence>
<evidence type="ECO:0000256" key="2">
    <source>
        <dbReference type="ARBA" id="ARBA00008777"/>
    </source>
</evidence>
<dbReference type="InterPro" id="IPR011333">
    <property type="entry name" value="SKP1/BTB/POZ_sf"/>
</dbReference>
<dbReference type="InterPro" id="IPR047859">
    <property type="entry name" value="Ribosomal_bL17_CS"/>
</dbReference>
<dbReference type="SUPFAM" id="SSF64263">
    <property type="entry name" value="Prokaryotic ribosomal protein L17"/>
    <property type="match status" value="1"/>
</dbReference>
<organism evidence="10 11">
    <name type="scientific">Lasallia pustulata</name>
    <dbReference type="NCBI Taxonomy" id="136370"/>
    <lineage>
        <taxon>Eukaryota</taxon>
        <taxon>Fungi</taxon>
        <taxon>Dikarya</taxon>
        <taxon>Ascomycota</taxon>
        <taxon>Pezizomycotina</taxon>
        <taxon>Lecanoromycetes</taxon>
        <taxon>OSLEUM clade</taxon>
        <taxon>Umbilicariomycetidae</taxon>
        <taxon>Umbilicariales</taxon>
        <taxon>Umbilicariaceae</taxon>
        <taxon>Lasallia</taxon>
    </lineage>
</organism>
<evidence type="ECO:0000256" key="7">
    <source>
        <dbReference type="ARBA" id="ARBA00037226"/>
    </source>
</evidence>
<keyword evidence="5 8" id="KW-0687">Ribonucleoprotein</keyword>
<dbReference type="Pfam" id="PF00651">
    <property type="entry name" value="BTB"/>
    <property type="match status" value="1"/>
</dbReference>
<dbReference type="Gene3D" id="3.30.710.10">
    <property type="entry name" value="Potassium Channel Kv1.1, Chain A"/>
    <property type="match status" value="1"/>
</dbReference>
<name>A0A1W5DBR8_9LECA</name>
<accession>A0A1W5DBR8</accession>
<evidence type="ECO:0000256" key="8">
    <source>
        <dbReference type="RuleBase" id="RU000660"/>
    </source>
</evidence>
<dbReference type="PANTHER" id="PTHR14413">
    <property type="entry name" value="RIBOSOMAL PROTEIN L17"/>
    <property type="match status" value="1"/>
</dbReference>
<dbReference type="Pfam" id="PF01196">
    <property type="entry name" value="Ribosomal_L17"/>
    <property type="match status" value="1"/>
</dbReference>
<dbReference type="CDD" id="cd18186">
    <property type="entry name" value="BTB_POZ_ZBTB_KLHL-like"/>
    <property type="match status" value="1"/>
</dbReference>
<feature type="domain" description="BTB" evidence="9">
    <location>
        <begin position="192"/>
        <end position="263"/>
    </location>
</feature>
<evidence type="ECO:0000256" key="6">
    <source>
        <dbReference type="ARBA" id="ARBA00035290"/>
    </source>
</evidence>
<dbReference type="PROSITE" id="PS50097">
    <property type="entry name" value="BTB"/>
    <property type="match status" value="1"/>
</dbReference>
<proteinExistence type="inferred from homology"/>
<dbReference type="FunFam" id="3.90.1030.10:FF:000005">
    <property type="entry name" value="Probable 50S ribosomal protein L17"/>
    <property type="match status" value="1"/>
</dbReference>
<reference evidence="11" key="1">
    <citation type="submission" date="2017-03" db="EMBL/GenBank/DDBJ databases">
        <authorList>
            <person name="Sharma R."/>
            <person name="Thines M."/>
        </authorList>
    </citation>
    <scope>NUCLEOTIDE SEQUENCE [LARGE SCALE GENOMIC DNA]</scope>
</reference>
<keyword evidence="4" id="KW-0496">Mitochondrion</keyword>
<evidence type="ECO:0000313" key="10">
    <source>
        <dbReference type="EMBL" id="SLM40604.1"/>
    </source>
</evidence>
<dbReference type="AlphaFoldDB" id="A0A1W5DBR8"/>